<proteinExistence type="predicted"/>
<keyword evidence="2" id="KW-0808">Transferase</keyword>
<dbReference type="AlphaFoldDB" id="A0A8J8MJY3"/>
<dbReference type="Pfam" id="PF13847">
    <property type="entry name" value="Methyltransf_31"/>
    <property type="match status" value="1"/>
</dbReference>
<keyword evidence="3" id="KW-1185">Reference proteome</keyword>
<accession>A0A8J8MJY3</accession>
<dbReference type="InterPro" id="IPR025714">
    <property type="entry name" value="Methyltranfer_dom"/>
</dbReference>
<dbReference type="GO" id="GO:0032259">
    <property type="term" value="P:methylation"/>
    <property type="evidence" value="ECO:0007669"/>
    <property type="project" value="UniProtKB-KW"/>
</dbReference>
<dbReference type="CDD" id="cd02440">
    <property type="entry name" value="AdoMet_MTases"/>
    <property type="match status" value="1"/>
</dbReference>
<sequence>MNKRVVDTWNKVAKEYGKIGPKYWDYFGQRLIEISQLALGSKVLDVGCGTGASLFPAAKKVGDYGQVIGIDIAIGMVKACEERRKKLHLSNVSILEMDAAILAFNNQKFDYVVNGFGLPYLYYTDDSFAEIRRVLANKGSFCLVTWDDQDDNPWIEGLIQKYLPPINANNTSINNNKEQNNKAILSLTDEKNIRTIFQCAGFSEITIFPESHFFSYENKDQWWAEMNANAVRGIFDRIHATGKHRLEQLKKEAFQGLDQYRTKEGYTFKRSVYYVIAKL</sequence>
<protein>
    <submittedName>
        <fullName evidence="2">Methyltransferase domain-containing protein</fullName>
    </submittedName>
</protein>
<dbReference type="Proteomes" id="UP000683246">
    <property type="component" value="Chromosome"/>
</dbReference>
<dbReference type="PANTHER" id="PTHR43591:SF24">
    <property type="entry name" value="2-METHOXY-6-POLYPRENYL-1,4-BENZOQUINOL METHYLASE, MITOCHONDRIAL"/>
    <property type="match status" value="1"/>
</dbReference>
<feature type="domain" description="Methyltransferase" evidence="1">
    <location>
        <begin position="40"/>
        <end position="200"/>
    </location>
</feature>
<gene>
    <name evidence="2" type="ORF">HZI73_12495</name>
</gene>
<dbReference type="KEGG" id="vpy:HZI73_12495"/>
<dbReference type="PANTHER" id="PTHR43591">
    <property type="entry name" value="METHYLTRANSFERASE"/>
    <property type="match status" value="1"/>
</dbReference>
<dbReference type="EMBL" id="CP058649">
    <property type="protein sequence ID" value="QUI23055.1"/>
    <property type="molecule type" value="Genomic_DNA"/>
</dbReference>
<dbReference type="RefSeq" id="WP_212698556.1">
    <property type="nucleotide sequence ID" value="NZ_CP058649.1"/>
</dbReference>
<dbReference type="Gene3D" id="3.40.50.150">
    <property type="entry name" value="Vaccinia Virus protein VP39"/>
    <property type="match status" value="1"/>
</dbReference>
<evidence type="ECO:0000259" key="1">
    <source>
        <dbReference type="Pfam" id="PF13847"/>
    </source>
</evidence>
<dbReference type="InterPro" id="IPR029063">
    <property type="entry name" value="SAM-dependent_MTases_sf"/>
</dbReference>
<evidence type="ECO:0000313" key="3">
    <source>
        <dbReference type="Proteomes" id="UP000683246"/>
    </source>
</evidence>
<dbReference type="GO" id="GO:0008168">
    <property type="term" value="F:methyltransferase activity"/>
    <property type="evidence" value="ECO:0007669"/>
    <property type="project" value="UniProtKB-KW"/>
</dbReference>
<keyword evidence="2" id="KW-0489">Methyltransferase</keyword>
<reference evidence="2" key="1">
    <citation type="submission" date="2020-07" db="EMBL/GenBank/DDBJ databases">
        <title>Vallitalea pronyensis genome.</title>
        <authorList>
            <person name="Postec A."/>
        </authorList>
    </citation>
    <scope>NUCLEOTIDE SEQUENCE</scope>
    <source>
        <strain evidence="2">FatNI3</strain>
    </source>
</reference>
<dbReference type="SUPFAM" id="SSF53335">
    <property type="entry name" value="S-adenosyl-L-methionine-dependent methyltransferases"/>
    <property type="match status" value="1"/>
</dbReference>
<evidence type="ECO:0000313" key="2">
    <source>
        <dbReference type="EMBL" id="QUI23055.1"/>
    </source>
</evidence>
<name>A0A8J8MJY3_9FIRM</name>
<organism evidence="2 3">
    <name type="scientific">Vallitalea pronyensis</name>
    <dbReference type="NCBI Taxonomy" id="1348613"/>
    <lineage>
        <taxon>Bacteria</taxon>
        <taxon>Bacillati</taxon>
        <taxon>Bacillota</taxon>
        <taxon>Clostridia</taxon>
        <taxon>Lachnospirales</taxon>
        <taxon>Vallitaleaceae</taxon>
        <taxon>Vallitalea</taxon>
    </lineage>
</organism>